<protein>
    <submittedName>
        <fullName evidence="2">Uncharacterized protein</fullName>
    </submittedName>
</protein>
<dbReference type="Proteomes" id="UP000298337">
    <property type="component" value="Unassembled WGS sequence"/>
</dbReference>
<feature type="coiled-coil region" evidence="1">
    <location>
        <begin position="29"/>
        <end position="63"/>
    </location>
</feature>
<reference evidence="2 3" key="1">
    <citation type="submission" date="2019-04" db="EMBL/GenBank/DDBJ databases">
        <authorList>
            <person name="Feng G."/>
            <person name="Zhang J."/>
            <person name="Zhu H."/>
        </authorList>
    </citation>
    <scope>NUCLEOTIDE SEQUENCE [LARGE SCALE GENOMIC DNA]</scope>
    <source>
        <strain evidence="2 3">92R-1</strain>
    </source>
</reference>
<organism evidence="2 3">
    <name type="scientific">Hymenobacter fodinae</name>
    <dbReference type="NCBI Taxonomy" id="2510796"/>
    <lineage>
        <taxon>Bacteria</taxon>
        <taxon>Pseudomonadati</taxon>
        <taxon>Bacteroidota</taxon>
        <taxon>Cytophagia</taxon>
        <taxon>Cytophagales</taxon>
        <taxon>Hymenobacteraceae</taxon>
        <taxon>Hymenobacter</taxon>
    </lineage>
</organism>
<gene>
    <name evidence="2" type="ORF">EU556_13745</name>
</gene>
<dbReference type="EMBL" id="SRLA01000002">
    <property type="protein sequence ID" value="TGE08744.1"/>
    <property type="molecule type" value="Genomic_DNA"/>
</dbReference>
<keyword evidence="3" id="KW-1185">Reference proteome</keyword>
<evidence type="ECO:0000313" key="3">
    <source>
        <dbReference type="Proteomes" id="UP000298337"/>
    </source>
</evidence>
<proteinExistence type="predicted"/>
<name>A0A4Z0P8L3_9BACT</name>
<keyword evidence="1" id="KW-0175">Coiled coil</keyword>
<sequence>MNLIQQKQVAGLLQALAERATVQYVDGSDQALQVQIDVIENDLNDAENELRDHDNRLIVLETNRVTSADIDAALAPIRALIGSETGDADSFINTLREVLAAFANSQEGFNLAQALAGKINLSGTVAGSPITGLLEFVFGAGLKWGNATLVAGSGMDGARLYAQDFARLYFNATKELWLQARLTVVGPSDGQIYFSERSYSARTIEANAPVWATSVAQHEQAITAIGSKNLYVPLSYIEKYFATKEQAGTADAIPMTGTEPGRYASGFIQTQGGLIFYPAEDTTRLWPSFGVANIGAALLFIMQDMNGANIATVKIDERGIYYNDEKLNGAGEVIGADFLARASVSPNGFPFWDGDFWSRRIVSHEDFKQAAGQGSLEGGVLYWVSGTGAAQYLVVQAINGTSISPYGTGRTLGGGGLGGDTIALKVAIDYGNGNALLYEPFTAGPSGEVLDIYNVSLAIRQAVVDGFNAQENAGNSSPYLTGTQPEGSRPGMRFIDPRNDYLYEHAPVAFENGSPNIWISTKLARGQNLDVYDVPEAVRSAVTNGSYSYGELQGSQPAGSKTGMRFTTYQYGYEYQRGANGLLVWNRYPKG</sequence>
<dbReference type="OrthoDB" id="9989056at2"/>
<dbReference type="AlphaFoldDB" id="A0A4Z0P8L3"/>
<evidence type="ECO:0000256" key="1">
    <source>
        <dbReference type="SAM" id="Coils"/>
    </source>
</evidence>
<comment type="caution">
    <text evidence="2">The sequence shown here is derived from an EMBL/GenBank/DDBJ whole genome shotgun (WGS) entry which is preliminary data.</text>
</comment>
<evidence type="ECO:0000313" key="2">
    <source>
        <dbReference type="EMBL" id="TGE08744.1"/>
    </source>
</evidence>
<dbReference type="RefSeq" id="WP_135434654.1">
    <property type="nucleotide sequence ID" value="NZ_SRLA01000002.1"/>
</dbReference>
<accession>A0A4Z0P8L3</accession>